<dbReference type="RefSeq" id="WP_344615684.1">
    <property type="nucleotide sequence ID" value="NZ_BAAARV010000053.1"/>
</dbReference>
<dbReference type="Pfam" id="PF17837">
    <property type="entry name" value="4PPT_N"/>
    <property type="match status" value="1"/>
</dbReference>
<evidence type="ECO:0000313" key="5">
    <source>
        <dbReference type="Proteomes" id="UP001501444"/>
    </source>
</evidence>
<dbReference type="GO" id="GO:0016740">
    <property type="term" value="F:transferase activity"/>
    <property type="evidence" value="ECO:0007669"/>
    <property type="project" value="UniProtKB-KW"/>
</dbReference>
<accession>A0ABN3GUZ5</accession>
<feature type="domain" description="4'-phosphopantetheinyl transferase N-terminal" evidence="3">
    <location>
        <begin position="31"/>
        <end position="94"/>
    </location>
</feature>
<dbReference type="EMBL" id="BAAARV010000053">
    <property type="protein sequence ID" value="GAA2361953.1"/>
    <property type="molecule type" value="Genomic_DNA"/>
</dbReference>
<dbReference type="InterPro" id="IPR041354">
    <property type="entry name" value="4PPT_N"/>
</dbReference>
<keyword evidence="1 4" id="KW-0808">Transferase</keyword>
<gene>
    <name evidence="4" type="ORF">GCM10010170_057750</name>
</gene>
<keyword evidence="5" id="KW-1185">Reference proteome</keyword>
<evidence type="ECO:0000256" key="1">
    <source>
        <dbReference type="ARBA" id="ARBA00022679"/>
    </source>
</evidence>
<dbReference type="Gene3D" id="3.90.470.20">
    <property type="entry name" value="4'-phosphopantetheinyl transferase domain"/>
    <property type="match status" value="1"/>
</dbReference>
<organism evidence="4 5">
    <name type="scientific">Dactylosporangium salmoneum</name>
    <dbReference type="NCBI Taxonomy" id="53361"/>
    <lineage>
        <taxon>Bacteria</taxon>
        <taxon>Bacillati</taxon>
        <taxon>Actinomycetota</taxon>
        <taxon>Actinomycetes</taxon>
        <taxon>Micromonosporales</taxon>
        <taxon>Micromonosporaceae</taxon>
        <taxon>Dactylosporangium</taxon>
    </lineage>
</organism>
<evidence type="ECO:0000313" key="4">
    <source>
        <dbReference type="EMBL" id="GAA2361953.1"/>
    </source>
</evidence>
<sequence>MDDLLPEWVAVEVAAEEDYAGRLLPEEAAGLSERAVASRRREFTAGRVCARRALGRLGVHGLAVPTSPGRAPVWPEGTTGSITHTAGYCAAAVALRSDVRAVGIDAERRTILPGNVRGSICLPEELAWCAERPGEDWWPAVHFSAKEVIYKLWSPIVGTWLDFLHARLTIDVAAREWEARILPGKLAESPPGTPAVFRGRFHVAPDLVRSAGYVTDSELRA</sequence>
<dbReference type="PANTHER" id="PTHR38096:SF1">
    <property type="entry name" value="ENTEROBACTIN SYNTHASE COMPONENT D"/>
    <property type="match status" value="1"/>
</dbReference>
<dbReference type="InterPro" id="IPR003542">
    <property type="entry name" value="Enbac_synth_compD-like"/>
</dbReference>
<dbReference type="PANTHER" id="PTHR38096">
    <property type="entry name" value="ENTEROBACTIN SYNTHASE COMPONENT D"/>
    <property type="match status" value="1"/>
</dbReference>
<dbReference type="InterPro" id="IPR037143">
    <property type="entry name" value="4-PPantetheinyl_Trfase_dom_sf"/>
</dbReference>
<protein>
    <submittedName>
        <fullName evidence="4">4'-phosphopantetheinyl transferase</fullName>
    </submittedName>
</protein>
<dbReference type="InterPro" id="IPR008278">
    <property type="entry name" value="4-PPantetheinyl_Trfase_dom"/>
</dbReference>
<proteinExistence type="predicted"/>
<name>A0ABN3GUZ5_9ACTN</name>
<dbReference type="SUPFAM" id="SSF56214">
    <property type="entry name" value="4'-phosphopantetheinyl transferase"/>
    <property type="match status" value="1"/>
</dbReference>
<feature type="domain" description="4'-phosphopantetheinyl transferase" evidence="2">
    <location>
        <begin position="101"/>
        <end position="174"/>
    </location>
</feature>
<comment type="caution">
    <text evidence="4">The sequence shown here is derived from an EMBL/GenBank/DDBJ whole genome shotgun (WGS) entry which is preliminary data.</text>
</comment>
<dbReference type="PRINTS" id="PR01399">
    <property type="entry name" value="ENTSNTHTASED"/>
</dbReference>
<evidence type="ECO:0000259" key="3">
    <source>
        <dbReference type="Pfam" id="PF17837"/>
    </source>
</evidence>
<dbReference type="Pfam" id="PF01648">
    <property type="entry name" value="ACPS"/>
    <property type="match status" value="1"/>
</dbReference>
<dbReference type="Proteomes" id="UP001501444">
    <property type="component" value="Unassembled WGS sequence"/>
</dbReference>
<reference evidence="4 5" key="1">
    <citation type="journal article" date="2019" name="Int. J. Syst. Evol. Microbiol.">
        <title>The Global Catalogue of Microorganisms (GCM) 10K type strain sequencing project: providing services to taxonomists for standard genome sequencing and annotation.</title>
        <authorList>
            <consortium name="The Broad Institute Genomics Platform"/>
            <consortium name="The Broad Institute Genome Sequencing Center for Infectious Disease"/>
            <person name="Wu L."/>
            <person name="Ma J."/>
        </authorList>
    </citation>
    <scope>NUCLEOTIDE SEQUENCE [LARGE SCALE GENOMIC DNA]</scope>
    <source>
        <strain evidence="4 5">JCM 3272</strain>
    </source>
</reference>
<evidence type="ECO:0000259" key="2">
    <source>
        <dbReference type="Pfam" id="PF01648"/>
    </source>
</evidence>